<accession>Q5YFQ2</accession>
<dbReference type="RefSeq" id="YP_164108.1">
    <property type="nucleotide sequence ID" value="NC_006549.1"/>
</dbReference>
<evidence type="ECO:0000313" key="2">
    <source>
        <dbReference type="EMBL" id="AAS18028.1"/>
    </source>
</evidence>
<evidence type="ECO:0000256" key="1">
    <source>
        <dbReference type="SAM" id="MobiDB-lite"/>
    </source>
</evidence>
<dbReference type="Proteomes" id="UP000172127">
    <property type="component" value="Segment"/>
</dbReference>
<protein>
    <submittedName>
        <fullName evidence="2">Uncharacterized protein</fullName>
    </submittedName>
</protein>
<keyword evidence="3" id="KW-1185">Reference proteome</keyword>
<name>Q5YFQ2_9VIRU</name>
<evidence type="ECO:0000313" key="3">
    <source>
        <dbReference type="Proteomes" id="UP000172127"/>
    </source>
</evidence>
<proteinExistence type="predicted"/>
<sequence>MAVGFIDNPDILAVSSRTLSSIEALLGEATAVLSTRSNPKSSICKASSSPADSSSSSISSICSASSNIVLSEMSSMAYFMAMISSHNMDFVLALPSLLSASMFKRAANVINCSRFRLVHADILVGNVTDLPRGGATGEGL</sequence>
<dbReference type="EMBL" id="AY521625">
    <property type="protein sequence ID" value="AAS18028.1"/>
    <property type="molecule type" value="Genomic_DNA"/>
</dbReference>
<dbReference type="GeneID" id="3197069"/>
<reference evidence="2 3" key="1">
    <citation type="journal article" date="2004" name="J. Virol.">
        <title>Functional genomics analysis of Singapore grouper iridovirus: complete sequence determination and proteomic analysis.</title>
        <authorList>
            <person name="Song W.J."/>
            <person name="Qin Q.W."/>
            <person name="Qiu J."/>
            <person name="Huang C.H."/>
            <person name="Wang F."/>
            <person name="Hew C.L."/>
        </authorList>
    </citation>
    <scope>NUCLEOTIDE SEQUENCE [LARGE SCALE GENOMIC DNA]</scope>
</reference>
<feature type="region of interest" description="Disordered" evidence="1">
    <location>
        <begin position="38"/>
        <end position="58"/>
    </location>
</feature>
<dbReference type="KEGG" id="vg:3197069"/>
<organism evidence="2 3">
    <name type="scientific">Singapore grouper iridovirus</name>
    <dbReference type="NCBI Taxonomy" id="262968"/>
    <lineage>
        <taxon>Viruses</taxon>
        <taxon>Varidnaviria</taxon>
        <taxon>Bamfordvirae</taxon>
        <taxon>Nucleocytoviricota</taxon>
        <taxon>Megaviricetes</taxon>
        <taxon>Pimascovirales</taxon>
        <taxon>Pimascovirales incertae sedis</taxon>
        <taxon>Iridoviridae</taxon>
        <taxon>Alphairidovirinae</taxon>
        <taxon>Ranavirus</taxon>
        <taxon>Ranavirus epinephelus1</taxon>
    </lineage>
</organism>
<gene>
    <name evidence="2" type="ORF">ORF013R</name>
</gene>